<evidence type="ECO:0000256" key="12">
    <source>
        <dbReference type="ARBA" id="ARBA00066453"/>
    </source>
</evidence>
<proteinExistence type="inferred from homology"/>
<dbReference type="FunFam" id="3.50.50.100:FF:000017">
    <property type="entry name" value="Sulfide-quinone reductase"/>
    <property type="match status" value="1"/>
</dbReference>
<evidence type="ECO:0000313" key="17">
    <source>
        <dbReference type="Proteomes" id="UP000199032"/>
    </source>
</evidence>
<dbReference type="GO" id="GO:0048038">
    <property type="term" value="F:quinone binding"/>
    <property type="evidence" value="ECO:0007669"/>
    <property type="project" value="UniProtKB-KW"/>
</dbReference>
<dbReference type="InterPro" id="IPR036188">
    <property type="entry name" value="FAD/NAD-bd_sf"/>
</dbReference>
<keyword evidence="7 16" id="KW-0560">Oxidoreductase</keyword>
<protein>
    <recommendedName>
        <fullName evidence="13">Sulfide-quinone reductase</fullName>
        <ecNumber evidence="12">1.8.5.4</ecNumber>
    </recommendedName>
    <alternativeName>
        <fullName evidence="14">Sulfide:quinone oxidoreductase</fullName>
    </alternativeName>
</protein>
<dbReference type="OrthoDB" id="9802771at2"/>
<evidence type="ECO:0000256" key="6">
    <source>
        <dbReference type="ARBA" id="ARBA00022827"/>
    </source>
</evidence>
<comment type="subcellular location">
    <subcellularLocation>
        <location evidence="2">Membrane</location>
        <topology evidence="2">Peripheral membrane protein</topology>
    </subcellularLocation>
</comment>
<dbReference type="SUPFAM" id="SSF51905">
    <property type="entry name" value="FAD/NAD(P)-binding domain"/>
    <property type="match status" value="2"/>
</dbReference>
<evidence type="ECO:0000256" key="2">
    <source>
        <dbReference type="ARBA" id="ARBA00004170"/>
    </source>
</evidence>
<evidence type="ECO:0000256" key="7">
    <source>
        <dbReference type="ARBA" id="ARBA00023002"/>
    </source>
</evidence>
<evidence type="ECO:0000256" key="8">
    <source>
        <dbReference type="ARBA" id="ARBA00023136"/>
    </source>
</evidence>
<dbReference type="RefSeq" id="WP_090744115.1">
    <property type="nucleotide sequence ID" value="NZ_CZQA01000001.1"/>
</dbReference>
<feature type="domain" description="FAD/NAD(P)-binding" evidence="15">
    <location>
        <begin position="3"/>
        <end position="295"/>
    </location>
</feature>
<keyword evidence="6" id="KW-0274">FAD</keyword>
<dbReference type="PANTHER" id="PTHR43755:SF1">
    <property type="entry name" value="FAD-DEPENDENT PYRIDINE NUCLEOTIDE-DISULPHIDE OXIDOREDUCTASE"/>
    <property type="match status" value="1"/>
</dbReference>
<evidence type="ECO:0000256" key="4">
    <source>
        <dbReference type="ARBA" id="ARBA00022719"/>
    </source>
</evidence>
<organism evidence="16 17">
    <name type="scientific">Candidatus Nitrospira nitrosa</name>
    <dbReference type="NCBI Taxonomy" id="1742972"/>
    <lineage>
        <taxon>Bacteria</taxon>
        <taxon>Pseudomonadati</taxon>
        <taxon>Nitrospirota</taxon>
        <taxon>Nitrospiria</taxon>
        <taxon>Nitrospirales</taxon>
        <taxon>Nitrospiraceae</taxon>
        <taxon>Nitrospira</taxon>
    </lineage>
</organism>
<dbReference type="STRING" id="1742972.COMA1_10850"/>
<dbReference type="EMBL" id="CZQA01000001">
    <property type="protein sequence ID" value="CUS32863.1"/>
    <property type="molecule type" value="Genomic_DNA"/>
</dbReference>
<dbReference type="Proteomes" id="UP000199032">
    <property type="component" value="Unassembled WGS sequence"/>
</dbReference>
<dbReference type="PANTHER" id="PTHR43755">
    <property type="match status" value="1"/>
</dbReference>
<evidence type="ECO:0000256" key="11">
    <source>
        <dbReference type="ARBA" id="ARBA00060891"/>
    </source>
</evidence>
<evidence type="ECO:0000256" key="9">
    <source>
        <dbReference type="ARBA" id="ARBA00050821"/>
    </source>
</evidence>
<keyword evidence="4" id="KW-0874">Quinone</keyword>
<dbReference type="Pfam" id="PF07992">
    <property type="entry name" value="Pyr_redox_2"/>
    <property type="match status" value="1"/>
</dbReference>
<comment type="function">
    <text evidence="10">Catalyzes the oxidation of hydrogen sulfide, with the help of a quinone. Consecutive reaction cycles lead to the accumulation of a polysulfide product on the active site Cys residues; these products are released when they exceed a critical length, typically as cyclooctasulfur.</text>
</comment>
<comment type="catalytic activity">
    <reaction evidence="9">
        <text>n a quinone + n hydrogen sulfide + n H(+) = polysulfur(n-2) + n a quinol</text>
        <dbReference type="Rhea" id="RHEA:30239"/>
        <dbReference type="Rhea" id="RHEA-COMP:19475"/>
        <dbReference type="ChEBI" id="CHEBI:15378"/>
        <dbReference type="ChEBI" id="CHEBI:17909"/>
        <dbReference type="ChEBI" id="CHEBI:24646"/>
        <dbReference type="ChEBI" id="CHEBI:29919"/>
        <dbReference type="ChEBI" id="CHEBI:132124"/>
        <dbReference type="EC" id="1.8.5.4"/>
    </reaction>
</comment>
<evidence type="ECO:0000313" key="16">
    <source>
        <dbReference type="EMBL" id="CUS32863.1"/>
    </source>
</evidence>
<name>A0A0S4L6P2_9BACT</name>
<gene>
    <name evidence="16" type="primary">sqr</name>
    <name evidence="16" type="ORF">COMA1_10850</name>
</gene>
<dbReference type="AlphaFoldDB" id="A0A0S4L6P2"/>
<evidence type="ECO:0000256" key="10">
    <source>
        <dbReference type="ARBA" id="ARBA00054727"/>
    </source>
</evidence>
<evidence type="ECO:0000256" key="5">
    <source>
        <dbReference type="ARBA" id="ARBA00022741"/>
    </source>
</evidence>
<reference evidence="16 17" key="1">
    <citation type="submission" date="2015-10" db="EMBL/GenBank/DDBJ databases">
        <authorList>
            <person name="Gilbert D.G."/>
        </authorList>
    </citation>
    <scope>NUCLEOTIDE SEQUENCE [LARGE SCALE GENOMIC DNA]</scope>
    <source>
        <strain evidence="16">COMA1</strain>
    </source>
</reference>
<accession>A0A0S4L6P2</accession>
<keyword evidence="8" id="KW-0472">Membrane</keyword>
<dbReference type="GO" id="GO:0070224">
    <property type="term" value="F:sulfide:quinone oxidoreductase activity"/>
    <property type="evidence" value="ECO:0007669"/>
    <property type="project" value="UniProtKB-EC"/>
</dbReference>
<comment type="cofactor">
    <cofactor evidence="1">
        <name>FAD</name>
        <dbReference type="ChEBI" id="CHEBI:57692"/>
    </cofactor>
</comment>
<dbReference type="GO" id="GO:0016020">
    <property type="term" value="C:membrane"/>
    <property type="evidence" value="ECO:0007669"/>
    <property type="project" value="UniProtKB-SubCell"/>
</dbReference>
<evidence type="ECO:0000256" key="1">
    <source>
        <dbReference type="ARBA" id="ARBA00001974"/>
    </source>
</evidence>
<keyword evidence="3" id="KW-0285">Flavoprotein</keyword>
<dbReference type="Gene3D" id="3.50.50.100">
    <property type="match status" value="1"/>
</dbReference>
<comment type="similarity">
    <text evidence="11">Belongs to the SQRD family.</text>
</comment>
<sequence>MARIVIIGASIGGLPAAYEARALLDQKHKVTVISNVDYFHFVPSNPWVAVGWRKRKDISFAVGPVLEKKGIEFVYEAAQRIEPEQNRVITTKGEVPYDYLIIATGPKLNFSAVPGLGPSGHTHSICTVDHAEQTWGAYQSFLKDPGPIVVGAAQGASCFGPAYEMAFILDADLRKKKLRRKVPIYFVTPEPYIGHMGLAGVGKSRRLMEDEFADHSITPIVNASIKEVHPGKLQMEDGQEIPFRYSMFIPPFGGVDAVAGTSGLCNPKGFVNIDAYQANPKYKNIYAVGVCVAIPPVEQTTVPTGAPKTGYMIESMVRAAVHNIQADIENETQRETATWNAVCLADMGDTGVAFVALPQMAPRDVTWAKKGRWVHLGKIALEKYFLRKMKKGESEPFYERVVMNALGITKLEQRR</sequence>
<evidence type="ECO:0000256" key="3">
    <source>
        <dbReference type="ARBA" id="ARBA00022630"/>
    </source>
</evidence>
<evidence type="ECO:0000259" key="15">
    <source>
        <dbReference type="Pfam" id="PF07992"/>
    </source>
</evidence>
<keyword evidence="5" id="KW-0547">Nucleotide-binding</keyword>
<evidence type="ECO:0000256" key="14">
    <source>
        <dbReference type="ARBA" id="ARBA00081101"/>
    </source>
</evidence>
<dbReference type="EC" id="1.8.5.4" evidence="12"/>
<dbReference type="InterPro" id="IPR023753">
    <property type="entry name" value="FAD/NAD-binding_dom"/>
</dbReference>
<keyword evidence="17" id="KW-1185">Reference proteome</keyword>
<evidence type="ECO:0000256" key="13">
    <source>
        <dbReference type="ARBA" id="ARBA00071264"/>
    </source>
</evidence>
<dbReference type="InterPro" id="IPR052541">
    <property type="entry name" value="SQRD"/>
</dbReference>
<dbReference type="GO" id="GO:0000166">
    <property type="term" value="F:nucleotide binding"/>
    <property type="evidence" value="ECO:0007669"/>
    <property type="project" value="UniProtKB-KW"/>
</dbReference>